<dbReference type="EMBL" id="CAJOBC010006767">
    <property type="protein sequence ID" value="CAF3910435.1"/>
    <property type="molecule type" value="Genomic_DNA"/>
</dbReference>
<dbReference type="SUPFAM" id="SSF51735">
    <property type="entry name" value="NAD(P)-binding Rossmann-fold domains"/>
    <property type="match status" value="1"/>
</dbReference>
<keyword evidence="7" id="KW-1185">Reference proteome</keyword>
<dbReference type="PANTHER" id="PTHR24322">
    <property type="entry name" value="PKSB"/>
    <property type="match status" value="1"/>
</dbReference>
<evidence type="ECO:0000313" key="7">
    <source>
        <dbReference type="Proteomes" id="UP000663829"/>
    </source>
</evidence>
<dbReference type="AlphaFoldDB" id="A0A814SJK8"/>
<dbReference type="PRINTS" id="PR00080">
    <property type="entry name" value="SDRFAMILY"/>
</dbReference>
<dbReference type="Proteomes" id="UP000663829">
    <property type="component" value="Unassembled WGS sequence"/>
</dbReference>
<evidence type="ECO:0000313" key="5">
    <source>
        <dbReference type="EMBL" id="CAF1146875.1"/>
    </source>
</evidence>
<dbReference type="OrthoDB" id="5840532at2759"/>
<dbReference type="EMBL" id="CAJNOQ010006767">
    <property type="protein sequence ID" value="CAF1146875.1"/>
    <property type="molecule type" value="Genomic_DNA"/>
</dbReference>
<evidence type="ECO:0000256" key="2">
    <source>
        <dbReference type="ARBA" id="ARBA00023002"/>
    </source>
</evidence>
<proteinExistence type="inferred from homology"/>
<comment type="similarity">
    <text evidence="1 3">Belongs to the short-chain dehydrogenases/reductases (SDR) family.</text>
</comment>
<dbReference type="Proteomes" id="UP000681722">
    <property type="component" value="Unassembled WGS sequence"/>
</dbReference>
<evidence type="ECO:0000256" key="1">
    <source>
        <dbReference type="ARBA" id="ARBA00006484"/>
    </source>
</evidence>
<feature type="transmembrane region" description="Helical" evidence="4">
    <location>
        <begin position="25"/>
        <end position="51"/>
    </location>
</feature>
<keyword evidence="4" id="KW-1133">Transmembrane helix</keyword>
<dbReference type="PANTHER" id="PTHR24322:SF736">
    <property type="entry name" value="RETINOL DEHYDROGENASE 10"/>
    <property type="match status" value="1"/>
</dbReference>
<dbReference type="InterPro" id="IPR036291">
    <property type="entry name" value="NAD(P)-bd_dom_sf"/>
</dbReference>
<comment type="caution">
    <text evidence="5">The sequence shown here is derived from an EMBL/GenBank/DDBJ whole genome shotgun (WGS) entry which is preliminary data.</text>
</comment>
<gene>
    <name evidence="5" type="ORF">GPM918_LOCUS20976</name>
    <name evidence="6" type="ORF">SRO942_LOCUS20973</name>
</gene>
<dbReference type="InterPro" id="IPR002347">
    <property type="entry name" value="SDR_fam"/>
</dbReference>
<dbReference type="Gene3D" id="3.40.50.720">
    <property type="entry name" value="NAD(P)-binding Rossmann-like Domain"/>
    <property type="match status" value="1"/>
</dbReference>
<keyword evidence="2" id="KW-0560">Oxidoreductase</keyword>
<name>A0A814SJK8_9BILA</name>
<reference evidence="5" key="1">
    <citation type="submission" date="2021-02" db="EMBL/GenBank/DDBJ databases">
        <authorList>
            <person name="Nowell W R."/>
        </authorList>
    </citation>
    <scope>NUCLEOTIDE SEQUENCE</scope>
</reference>
<keyword evidence="4" id="KW-0812">Transmembrane</keyword>
<protein>
    <submittedName>
        <fullName evidence="5">Uncharacterized protein</fullName>
    </submittedName>
</protein>
<evidence type="ECO:0000256" key="3">
    <source>
        <dbReference type="RuleBase" id="RU000363"/>
    </source>
</evidence>
<sequence length="344" mass="38967">MKKVQATTPVVDEILRDYESKAPIWFRWTATIVEHLFNLIMLITLYGRYLWLKFVQKSRPLSFRNDTVLITGAGGCLGRALAIEFAKECKCLALLDIQKKPLDDLKHELMMIYGKDHVKITTHKCDLSDLNGLKFTLTAIREEVGGISVLVNNAGYGCFKELLSHTDDEIQHTLIVNTLAPMLITKDLLGDMIKRNHGHIINIASSEGLTGSAYSASYSASKAALINFTETINQELILAKVYGVRATSVIPFNIDGGVYNSLRKFGKEIVLGNPPLRFDYVARRVMYGLKRRQNPILLPRFQLRMLYILRSIVPEEILHPFLLHMLGRLPIKHDHHTSLLSKIE</sequence>
<keyword evidence="4" id="KW-0472">Membrane</keyword>
<accession>A0A814SJK8</accession>
<dbReference type="GO" id="GO:0016616">
    <property type="term" value="F:oxidoreductase activity, acting on the CH-OH group of donors, NAD or NADP as acceptor"/>
    <property type="evidence" value="ECO:0007669"/>
    <property type="project" value="TreeGrafter"/>
</dbReference>
<dbReference type="Pfam" id="PF00106">
    <property type="entry name" value="adh_short"/>
    <property type="match status" value="1"/>
</dbReference>
<organism evidence="5 7">
    <name type="scientific">Didymodactylos carnosus</name>
    <dbReference type="NCBI Taxonomy" id="1234261"/>
    <lineage>
        <taxon>Eukaryota</taxon>
        <taxon>Metazoa</taxon>
        <taxon>Spiralia</taxon>
        <taxon>Gnathifera</taxon>
        <taxon>Rotifera</taxon>
        <taxon>Eurotatoria</taxon>
        <taxon>Bdelloidea</taxon>
        <taxon>Philodinida</taxon>
        <taxon>Philodinidae</taxon>
        <taxon>Didymodactylos</taxon>
    </lineage>
</organism>
<dbReference type="PRINTS" id="PR00081">
    <property type="entry name" value="GDHRDH"/>
</dbReference>
<evidence type="ECO:0000313" key="6">
    <source>
        <dbReference type="EMBL" id="CAF3910435.1"/>
    </source>
</evidence>
<evidence type="ECO:0000256" key="4">
    <source>
        <dbReference type="SAM" id="Phobius"/>
    </source>
</evidence>